<evidence type="ECO:0000313" key="3">
    <source>
        <dbReference type="EMBL" id="OKA32507.1"/>
    </source>
</evidence>
<proteinExistence type="predicted"/>
<dbReference type="EMBL" id="LOMT01000101">
    <property type="protein sequence ID" value="KXX95485.1"/>
    <property type="molecule type" value="Genomic_DNA"/>
</dbReference>
<organism evidence="2 4">
    <name type="scientific">Bacillus cereus</name>
    <dbReference type="NCBI Taxonomy" id="1396"/>
    <lineage>
        <taxon>Bacteria</taxon>
        <taxon>Bacillati</taxon>
        <taxon>Bacillota</taxon>
        <taxon>Bacilli</taxon>
        <taxon>Bacillales</taxon>
        <taxon>Bacillaceae</taxon>
        <taxon>Bacillus</taxon>
        <taxon>Bacillus cereus group</taxon>
    </lineage>
</organism>
<accession>A0A150B2P0</accession>
<gene>
    <name evidence="2" type="ORF">AT274_04115</name>
    <name evidence="3" type="ORF">BJR07_27595</name>
</gene>
<reference evidence="3 5" key="2">
    <citation type="submission" date="2016-11" db="EMBL/GenBank/DDBJ databases">
        <title>Identification of Bacillus cereus isolated from egg-white.</title>
        <authorList>
            <person name="Soni A."/>
            <person name="Oey I."/>
            <person name="Silcock P."/>
            <person name="Bremer P."/>
        </authorList>
    </citation>
    <scope>NUCLEOTIDE SEQUENCE [LARGE SCALE GENOMIC DNA]</scope>
    <source>
        <strain evidence="3 5">NZAS03</strain>
    </source>
</reference>
<protein>
    <submittedName>
        <fullName evidence="2">Uncharacterized protein</fullName>
    </submittedName>
</protein>
<dbReference type="RefSeq" id="WP_000776882.1">
    <property type="nucleotide sequence ID" value="NZ_CAKJVO010000022.1"/>
</dbReference>
<feature type="chain" id="PRO_5015051098" evidence="1">
    <location>
        <begin position="28"/>
        <end position="245"/>
    </location>
</feature>
<dbReference type="AlphaFoldDB" id="A0A150B2P0"/>
<dbReference type="Proteomes" id="UP000075591">
    <property type="component" value="Unassembled WGS sequence"/>
</dbReference>
<evidence type="ECO:0000313" key="2">
    <source>
        <dbReference type="EMBL" id="KXX95485.1"/>
    </source>
</evidence>
<evidence type="ECO:0000313" key="4">
    <source>
        <dbReference type="Proteomes" id="UP000075591"/>
    </source>
</evidence>
<dbReference type="Proteomes" id="UP000186535">
    <property type="component" value="Unassembled WGS sequence"/>
</dbReference>
<dbReference type="EMBL" id="MPON01000020">
    <property type="protein sequence ID" value="OKA32507.1"/>
    <property type="molecule type" value="Genomic_DNA"/>
</dbReference>
<feature type="signal peptide" evidence="1">
    <location>
        <begin position="1"/>
        <end position="27"/>
    </location>
</feature>
<reference evidence="2 4" key="1">
    <citation type="submission" date="2015-12" db="EMBL/GenBank/DDBJ databases">
        <title>Bacillus cereus Group isolate.</title>
        <authorList>
            <person name="Kovac J."/>
        </authorList>
    </citation>
    <scope>NUCLEOTIDE SEQUENCE [LARGE SCALE GENOMIC DNA]</scope>
    <source>
        <strain evidence="2 4">FSL W8-0275</strain>
    </source>
</reference>
<dbReference type="PATRIC" id="fig|1396.422.peg.5591"/>
<evidence type="ECO:0000256" key="1">
    <source>
        <dbReference type="SAM" id="SignalP"/>
    </source>
</evidence>
<evidence type="ECO:0000313" key="5">
    <source>
        <dbReference type="Proteomes" id="UP000186535"/>
    </source>
</evidence>
<comment type="caution">
    <text evidence="2">The sequence shown here is derived from an EMBL/GenBank/DDBJ whole genome shotgun (WGS) entry which is preliminary data.</text>
</comment>
<sequence>MKLRSKIAAGIFTLSLAIGSFAPSSFASTIEVKKEEQIKSIKESYGDTKVQKSLIEKVNNGETLDNVNPEKKSLGKKERIGESATLTTFPDGSKEETGIDYSEAKFFDEKGNEVQPSKVQPIKGIKGPQDSITGGTWTNGSGYSCVKGAKVWRQSYGNFIVQYYADYCNHNGAYDKLDRVWGRTLSNVHGSYSIETEGVFRTWEKSGYSAYGGVKFNFTDSNGRSSTQYLYIRVGNDRAWEDSNF</sequence>
<name>A0A150B2P0_BACCE</name>
<keyword evidence="1" id="KW-0732">Signal</keyword>